<dbReference type="Proteomes" id="UP001281761">
    <property type="component" value="Unassembled WGS sequence"/>
</dbReference>
<name>A0ABQ9YGG0_9EUKA</name>
<evidence type="ECO:0000313" key="1">
    <source>
        <dbReference type="EMBL" id="KAK2962849.1"/>
    </source>
</evidence>
<gene>
    <name evidence="1" type="ORF">BLNAU_2284</name>
</gene>
<organism evidence="1 2">
    <name type="scientific">Blattamonas nauphoetae</name>
    <dbReference type="NCBI Taxonomy" id="2049346"/>
    <lineage>
        <taxon>Eukaryota</taxon>
        <taxon>Metamonada</taxon>
        <taxon>Preaxostyla</taxon>
        <taxon>Oxymonadida</taxon>
        <taxon>Blattamonas</taxon>
    </lineage>
</organism>
<reference evidence="1 2" key="1">
    <citation type="journal article" date="2022" name="bioRxiv">
        <title>Genomics of Preaxostyla Flagellates Illuminates Evolutionary Transitions and the Path Towards Mitochondrial Loss.</title>
        <authorList>
            <person name="Novak L.V.F."/>
            <person name="Treitli S.C."/>
            <person name="Pyrih J."/>
            <person name="Halakuc P."/>
            <person name="Pipaliya S.V."/>
            <person name="Vacek V."/>
            <person name="Brzon O."/>
            <person name="Soukal P."/>
            <person name="Eme L."/>
            <person name="Dacks J.B."/>
            <person name="Karnkowska A."/>
            <person name="Elias M."/>
            <person name="Hampl V."/>
        </authorList>
    </citation>
    <scope>NUCLEOTIDE SEQUENCE [LARGE SCALE GENOMIC DNA]</scope>
    <source>
        <strain evidence="1">NAU3</strain>
        <tissue evidence="1">Gut</tissue>
    </source>
</reference>
<protein>
    <recommendedName>
        <fullName evidence="3">DUF4371 domain-containing protein</fullName>
    </recommendedName>
</protein>
<keyword evidence="2" id="KW-1185">Reference proteome</keyword>
<dbReference type="EMBL" id="JARBJD010000009">
    <property type="protein sequence ID" value="KAK2962849.1"/>
    <property type="molecule type" value="Genomic_DNA"/>
</dbReference>
<comment type="caution">
    <text evidence="1">The sequence shown here is derived from an EMBL/GenBank/DDBJ whole genome shotgun (WGS) entry which is preliminary data.</text>
</comment>
<evidence type="ECO:0008006" key="3">
    <source>
        <dbReference type="Google" id="ProtNLM"/>
    </source>
</evidence>
<evidence type="ECO:0000313" key="2">
    <source>
        <dbReference type="Proteomes" id="UP001281761"/>
    </source>
</evidence>
<sequence length="90" mass="10185">MLVEGIPATKFRVLCGLLDAAGGIPKLFYRCHTCSDSYWELVALDIFEAKEKVIAEFIQPKPFSILMDESTDVTDSTQIAIMIRRLDEKM</sequence>
<proteinExistence type="predicted"/>
<accession>A0ABQ9YGG0</accession>